<name>A0A931HVM0_9BACI</name>
<keyword evidence="1" id="KW-0175">Coiled coil</keyword>
<dbReference type="EMBL" id="JADZSC010000002">
    <property type="protein sequence ID" value="MBH0230497.1"/>
    <property type="molecule type" value="Genomic_DNA"/>
</dbReference>
<protein>
    <submittedName>
        <fullName evidence="2">Uncharacterized protein</fullName>
    </submittedName>
</protein>
<organism evidence="2 3">
    <name type="scientific">Halobacillus yeomjeoni</name>
    <dbReference type="NCBI Taxonomy" id="311194"/>
    <lineage>
        <taxon>Bacteria</taxon>
        <taxon>Bacillati</taxon>
        <taxon>Bacillota</taxon>
        <taxon>Bacilli</taxon>
        <taxon>Bacillales</taxon>
        <taxon>Bacillaceae</taxon>
        <taxon>Halobacillus</taxon>
    </lineage>
</organism>
<evidence type="ECO:0000313" key="3">
    <source>
        <dbReference type="Proteomes" id="UP000614490"/>
    </source>
</evidence>
<dbReference type="RefSeq" id="WP_197317129.1">
    <property type="nucleotide sequence ID" value="NZ_JADZSC010000002.1"/>
</dbReference>
<proteinExistence type="predicted"/>
<dbReference type="InterPro" id="IPR048062">
    <property type="entry name" value="SE1832-like"/>
</dbReference>
<dbReference type="NCBIfam" id="NF040877">
    <property type="entry name" value="SE1832_fam"/>
    <property type="match status" value="1"/>
</dbReference>
<reference evidence="2 3" key="1">
    <citation type="journal article" date="2005" name="Int. J. Syst. Evol. Microbiol.">
        <title>Halobacillus yeomjeoni sp. nov., isolated from a marine solar saltern in Korea.</title>
        <authorList>
            <person name="Yoon J.H."/>
            <person name="Kang S.J."/>
            <person name="Lee C.H."/>
            <person name="Oh H.W."/>
            <person name="Oh T.K."/>
        </authorList>
    </citation>
    <scope>NUCLEOTIDE SEQUENCE [LARGE SCALE GENOMIC DNA]</scope>
    <source>
        <strain evidence="2 3">KCTC 3957</strain>
    </source>
</reference>
<gene>
    <name evidence="2" type="ORF">H0267_09765</name>
</gene>
<dbReference type="AlphaFoldDB" id="A0A931HVM0"/>
<evidence type="ECO:0000256" key="1">
    <source>
        <dbReference type="SAM" id="Coils"/>
    </source>
</evidence>
<sequence>MTKKEIEDQIASLKSDYIRIQGDMDKLEANGVNVQNAEAQLEKIEVEMKELRKELAKVKS</sequence>
<keyword evidence="3" id="KW-1185">Reference proteome</keyword>
<evidence type="ECO:0000313" key="2">
    <source>
        <dbReference type="EMBL" id="MBH0230497.1"/>
    </source>
</evidence>
<feature type="coiled-coil region" evidence="1">
    <location>
        <begin position="3"/>
        <end position="54"/>
    </location>
</feature>
<accession>A0A931HVM0</accession>
<dbReference type="Proteomes" id="UP000614490">
    <property type="component" value="Unassembled WGS sequence"/>
</dbReference>
<comment type="caution">
    <text evidence="2">The sequence shown here is derived from an EMBL/GenBank/DDBJ whole genome shotgun (WGS) entry which is preliminary data.</text>
</comment>